<dbReference type="FunFam" id="3.40.50.620:FF:000020">
    <property type="entry name" value="Valine--tRNA ligase, mitochondrial"/>
    <property type="match status" value="1"/>
</dbReference>
<dbReference type="GO" id="GO:0006438">
    <property type="term" value="P:valyl-tRNA aminoacylation"/>
    <property type="evidence" value="ECO:0007669"/>
    <property type="project" value="InterPro"/>
</dbReference>
<dbReference type="SUPFAM" id="SSF46589">
    <property type="entry name" value="tRNA-binding arm"/>
    <property type="match status" value="1"/>
</dbReference>
<dbReference type="EMBL" id="LXFE01000417">
    <property type="protein sequence ID" value="OLL25391.1"/>
    <property type="molecule type" value="Genomic_DNA"/>
</dbReference>
<evidence type="ECO:0000256" key="2">
    <source>
        <dbReference type="ARBA" id="ARBA00013169"/>
    </source>
</evidence>
<keyword evidence="15" id="KW-1185">Reference proteome</keyword>
<keyword evidence="5 10" id="KW-0067">ATP-binding</keyword>
<accession>A0A1U7LS97</accession>
<sequence>MTHELSPQTQDFVRKCVRLKILAYKNTGSVPRTSCINQRDDSQLDATIALLNEKINEHKDAINHIKTQQSLQDTIISNEESTSSIINAYKSAITTTFIPDKDSLIPSILNKKNLHTTVREAGELSSTVIASIHETTSLLSRRKEYLREISEIHDGLQRRLENIEQSSGDSLHDIISQHEEKIKEIEKDDIYIMGTLRTFIDTTIVQLLDAENQGSQIGYLDIPTNRKKQETLDKYLGVGESTVNSSLGDEFKEILENLLNSVVVEGDEWISVGGDSSVVRLLVRAGIAVLNPKNTNQIKMAPFYKEIGDLLVITNVSSSYMYYYRFLVLFMTCICVRPSNYTRIFKNIQYVTTKSVRKLEKAYDPARVEQGWYDWWESQGCFQASSRSQPLGKISMLLPPPNVTGKLHIGHALTLSIQDALARWYRMSGYQVSWRPGIDHAGIATQNIVEKALRKSRGIGRDELGREKFTEQVWKWKTEYSSVITNQIKKLGASLDWENEFFTLDEPRSSAVNTAFIVLFDQGLIYRGNRMVNWSCKLGTAISDIEVNYEKVTESKILSIEGGANSIEVGVLHFIDYPLVHALPGLDKITVATTRPETIFGDRAIAIHPDIPRAKELVQNKVRHPLIPGLELPIIADRDFVDPELGTGALKITPAHDLEDYEFSKRHKIETVAIFDGNGKMTKSCGMQELEGLDRLAVRAKTCDLLNKKGLYSGKKNHTMHLARCSRSGDIIEPMLRPQWFIMTTPLAERVLDDLKRQVPRFTPSCSSKIWEQWLGNVQDWCISRQLWWGHRIPAWNIKGTEQWVAAQTEGEASKKAGGMPIVQDEDVLDTWFSSALLPLSAFGWDGKASNYPLDIVESGSDILFFWLARMALLGTHLTGQAPFKEVWLHPMVCDSHGRKMSKSLGNVIDPLHIINGVSKELLETEIHNGNLSQNEVERSLENIKQKFPKGIPALGTDALRFALVDSTIQSRKICMDENNVKSARALISKLWNAFQFFQVYRDKAIASGLNEHHFEHLPQPLLHDIYIMAKLSEATKASVEAFESKALYEATIKLRSFIIDDLCGIYLEFSKRGMWDLKENSDSSVKLQSGKSLKTLYMCMATCLKLLHPLMPFVTEEIWQMMETEPNRPSIMLSPYPQIDAFPQEMPQWICRVMKNVVDVIASFRALREKLQIPKANDSTGFVQITGYMKEDGLAVASFDEYKDEIARQTGIGKIQLVFSDESTRGLVGNVISSDLAVHLLYTKEDTKTKDLNHDQIEYLQKELNLLKARLQLPKYIEKAPAEVREKDRKRLETLERLFSPNLR</sequence>
<dbReference type="InterPro" id="IPR002300">
    <property type="entry name" value="aa-tRNA-synth_Ia"/>
</dbReference>
<dbReference type="Pfam" id="PF11802">
    <property type="entry name" value="CENP-K"/>
    <property type="match status" value="1"/>
</dbReference>
<dbReference type="InterPro" id="IPR013155">
    <property type="entry name" value="M/V/L/I-tRNA-synth_anticd-bd"/>
</dbReference>
<proteinExistence type="inferred from homology"/>
<feature type="domain" description="Aminoacyl-tRNA synthetase class Ia" evidence="11">
    <location>
        <begin position="372"/>
        <end position="972"/>
    </location>
</feature>
<dbReference type="GO" id="GO:0005829">
    <property type="term" value="C:cytosol"/>
    <property type="evidence" value="ECO:0007669"/>
    <property type="project" value="TreeGrafter"/>
</dbReference>
<dbReference type="GO" id="GO:0004832">
    <property type="term" value="F:valine-tRNA ligase activity"/>
    <property type="evidence" value="ECO:0007669"/>
    <property type="project" value="UniProtKB-EC"/>
</dbReference>
<evidence type="ECO:0000256" key="3">
    <source>
        <dbReference type="ARBA" id="ARBA00022598"/>
    </source>
</evidence>
<dbReference type="GO" id="GO:0002161">
    <property type="term" value="F:aminoacyl-tRNA deacylase activity"/>
    <property type="evidence" value="ECO:0007669"/>
    <property type="project" value="InterPro"/>
</dbReference>
<dbReference type="InterPro" id="IPR037118">
    <property type="entry name" value="Val-tRNA_synth_C_sf"/>
</dbReference>
<dbReference type="SUPFAM" id="SSF50677">
    <property type="entry name" value="ValRS/IleRS/LeuRS editing domain"/>
    <property type="match status" value="1"/>
</dbReference>
<evidence type="ECO:0000256" key="4">
    <source>
        <dbReference type="ARBA" id="ARBA00022741"/>
    </source>
</evidence>
<keyword evidence="4 10" id="KW-0547">Nucleotide-binding</keyword>
<dbReference type="Pfam" id="PF08264">
    <property type="entry name" value="Anticodon_1"/>
    <property type="match status" value="1"/>
</dbReference>
<dbReference type="InterPro" id="IPR020993">
    <property type="entry name" value="Centromere_CenpK"/>
</dbReference>
<evidence type="ECO:0000256" key="1">
    <source>
        <dbReference type="ARBA" id="ARBA00005594"/>
    </source>
</evidence>
<evidence type="ECO:0000259" key="12">
    <source>
        <dbReference type="Pfam" id="PF08264"/>
    </source>
</evidence>
<evidence type="ECO:0000313" key="14">
    <source>
        <dbReference type="EMBL" id="OLL25391.1"/>
    </source>
</evidence>
<organism evidence="14 15">
    <name type="scientific">Neolecta irregularis (strain DAH-3)</name>
    <dbReference type="NCBI Taxonomy" id="1198029"/>
    <lineage>
        <taxon>Eukaryota</taxon>
        <taxon>Fungi</taxon>
        <taxon>Dikarya</taxon>
        <taxon>Ascomycota</taxon>
        <taxon>Taphrinomycotina</taxon>
        <taxon>Neolectales</taxon>
        <taxon>Neolectaceae</taxon>
        <taxon>Neolecta</taxon>
    </lineage>
</organism>
<dbReference type="EC" id="6.1.1.9" evidence="2"/>
<dbReference type="Gene3D" id="1.10.287.380">
    <property type="entry name" value="Valyl-tRNA synthetase, C-terminal domain"/>
    <property type="match status" value="1"/>
</dbReference>
<evidence type="ECO:0000256" key="6">
    <source>
        <dbReference type="ARBA" id="ARBA00022917"/>
    </source>
</evidence>
<dbReference type="GO" id="GO:0005524">
    <property type="term" value="F:ATP binding"/>
    <property type="evidence" value="ECO:0007669"/>
    <property type="project" value="UniProtKB-KW"/>
</dbReference>
<dbReference type="GO" id="GO:0005634">
    <property type="term" value="C:nucleus"/>
    <property type="evidence" value="ECO:0007669"/>
    <property type="project" value="InterPro"/>
</dbReference>
<gene>
    <name evidence="14" type="ORF">NEOLI_001215</name>
</gene>
<dbReference type="GO" id="GO:0051382">
    <property type="term" value="P:kinetochore assembly"/>
    <property type="evidence" value="ECO:0007669"/>
    <property type="project" value="InterPro"/>
</dbReference>
<dbReference type="InterPro" id="IPR002303">
    <property type="entry name" value="Valyl-tRNA_ligase"/>
</dbReference>
<dbReference type="InterPro" id="IPR009080">
    <property type="entry name" value="tRNAsynth_Ia_anticodon-bd"/>
</dbReference>
<dbReference type="PANTHER" id="PTHR11946:SF109">
    <property type="entry name" value="VALINE--TRNA LIGASE"/>
    <property type="match status" value="1"/>
</dbReference>
<dbReference type="STRING" id="1198029.A0A1U7LS97"/>
<feature type="domain" description="Valyl-tRNA synthetase tRNA-binding arm" evidence="13">
    <location>
        <begin position="1257"/>
        <end position="1297"/>
    </location>
</feature>
<dbReference type="InterPro" id="IPR010978">
    <property type="entry name" value="tRNA-bd_arm"/>
</dbReference>
<evidence type="ECO:0000313" key="15">
    <source>
        <dbReference type="Proteomes" id="UP000186594"/>
    </source>
</evidence>
<dbReference type="NCBIfam" id="TIGR00422">
    <property type="entry name" value="valS"/>
    <property type="match status" value="1"/>
</dbReference>
<feature type="domain" description="Methionyl/Valyl/Leucyl/Isoleucyl-tRNA synthetase anticodon-binding" evidence="12">
    <location>
        <begin position="1025"/>
        <end position="1179"/>
    </location>
</feature>
<evidence type="ECO:0000256" key="8">
    <source>
        <dbReference type="ARBA" id="ARBA00029936"/>
    </source>
</evidence>
<dbReference type="PRINTS" id="PR00986">
    <property type="entry name" value="TRNASYNTHVAL"/>
</dbReference>
<dbReference type="SUPFAM" id="SSF52374">
    <property type="entry name" value="Nucleotidylyl transferase"/>
    <property type="match status" value="1"/>
</dbReference>
<dbReference type="CDD" id="cd07962">
    <property type="entry name" value="Anticodon_Ia_Val"/>
    <property type="match status" value="1"/>
</dbReference>
<comment type="caution">
    <text evidence="14">The sequence shown here is derived from an EMBL/GenBank/DDBJ whole genome shotgun (WGS) entry which is preliminary data.</text>
</comment>
<evidence type="ECO:0000256" key="10">
    <source>
        <dbReference type="RuleBase" id="RU363035"/>
    </source>
</evidence>
<evidence type="ECO:0000256" key="5">
    <source>
        <dbReference type="ARBA" id="ARBA00022840"/>
    </source>
</evidence>
<protein>
    <recommendedName>
        <fullName evidence="2">valine--tRNA ligase</fullName>
        <ecNumber evidence="2">6.1.1.9</ecNumber>
    </recommendedName>
    <alternativeName>
        <fullName evidence="8">Valyl-tRNA synthetase</fullName>
    </alternativeName>
</protein>
<dbReference type="Pfam" id="PF00133">
    <property type="entry name" value="tRNA-synt_1"/>
    <property type="match status" value="1"/>
</dbReference>
<dbReference type="InterPro" id="IPR019499">
    <property type="entry name" value="Val-tRNA_synth_tRNA-bd"/>
</dbReference>
<dbReference type="Gene3D" id="3.40.50.620">
    <property type="entry name" value="HUPs"/>
    <property type="match status" value="2"/>
</dbReference>
<evidence type="ECO:0000256" key="9">
    <source>
        <dbReference type="ARBA" id="ARBA00047552"/>
    </source>
</evidence>
<reference evidence="14 15" key="1">
    <citation type="submission" date="2016-04" db="EMBL/GenBank/DDBJ databases">
        <title>Evolutionary innovation and constraint leading to complex multicellularity in the Ascomycota.</title>
        <authorList>
            <person name="Cisse O."/>
            <person name="Nguyen A."/>
            <person name="Hewitt D.A."/>
            <person name="Jedd G."/>
            <person name="Stajich J.E."/>
        </authorList>
    </citation>
    <scope>NUCLEOTIDE SEQUENCE [LARGE SCALE GENOMIC DNA]</scope>
    <source>
        <strain evidence="14 15">DAH-3</strain>
    </source>
</reference>
<dbReference type="PANTHER" id="PTHR11946">
    <property type="entry name" value="VALYL-TRNA SYNTHETASES"/>
    <property type="match status" value="1"/>
</dbReference>
<evidence type="ECO:0000256" key="7">
    <source>
        <dbReference type="ARBA" id="ARBA00023146"/>
    </source>
</evidence>
<dbReference type="CDD" id="cd00817">
    <property type="entry name" value="ValRS_core"/>
    <property type="match status" value="1"/>
</dbReference>
<dbReference type="InterPro" id="IPR033705">
    <property type="entry name" value="Anticodon_Ia_Val"/>
</dbReference>
<dbReference type="InterPro" id="IPR009008">
    <property type="entry name" value="Val/Leu/Ile-tRNA-synth_edit"/>
</dbReference>
<evidence type="ECO:0000259" key="11">
    <source>
        <dbReference type="Pfam" id="PF00133"/>
    </source>
</evidence>
<name>A0A1U7LS97_NEOID</name>
<dbReference type="InterPro" id="IPR014729">
    <property type="entry name" value="Rossmann-like_a/b/a_fold"/>
</dbReference>
<keyword evidence="7 10" id="KW-0030">Aminoacyl-tRNA synthetase</keyword>
<comment type="catalytic activity">
    <reaction evidence="9">
        <text>tRNA(Val) + L-valine + ATP = L-valyl-tRNA(Val) + AMP + diphosphate</text>
        <dbReference type="Rhea" id="RHEA:10704"/>
        <dbReference type="Rhea" id="RHEA-COMP:9672"/>
        <dbReference type="Rhea" id="RHEA-COMP:9708"/>
        <dbReference type="ChEBI" id="CHEBI:30616"/>
        <dbReference type="ChEBI" id="CHEBI:33019"/>
        <dbReference type="ChEBI" id="CHEBI:57762"/>
        <dbReference type="ChEBI" id="CHEBI:78442"/>
        <dbReference type="ChEBI" id="CHEBI:78537"/>
        <dbReference type="ChEBI" id="CHEBI:456215"/>
        <dbReference type="EC" id="6.1.1.9"/>
    </reaction>
</comment>
<dbReference type="SUPFAM" id="SSF47323">
    <property type="entry name" value="Anticodon-binding domain of a subclass of class I aminoacyl-tRNA synthetases"/>
    <property type="match status" value="1"/>
</dbReference>
<dbReference type="PROSITE" id="PS00178">
    <property type="entry name" value="AA_TRNA_LIGASE_I"/>
    <property type="match status" value="1"/>
</dbReference>
<keyword evidence="3 10" id="KW-0436">Ligase</keyword>
<dbReference type="Gene3D" id="3.90.740.10">
    <property type="entry name" value="Valyl/Leucyl/Isoleucyl-tRNA synthetase, editing domain"/>
    <property type="match status" value="1"/>
</dbReference>
<keyword evidence="6 10" id="KW-0648">Protein biosynthesis</keyword>
<dbReference type="Gene3D" id="1.10.730.10">
    <property type="entry name" value="Isoleucyl-tRNA Synthetase, Domain 1"/>
    <property type="match status" value="1"/>
</dbReference>
<dbReference type="Proteomes" id="UP000186594">
    <property type="component" value="Unassembled WGS sequence"/>
</dbReference>
<evidence type="ECO:0000259" key="13">
    <source>
        <dbReference type="Pfam" id="PF10458"/>
    </source>
</evidence>
<dbReference type="Pfam" id="PF10458">
    <property type="entry name" value="Val_tRNA-synt_C"/>
    <property type="match status" value="1"/>
</dbReference>
<comment type="similarity">
    <text evidence="1 10">Belongs to the class-I aminoacyl-tRNA synthetase family.</text>
</comment>
<dbReference type="InterPro" id="IPR001412">
    <property type="entry name" value="aa-tRNA-synth_I_CS"/>
</dbReference>
<dbReference type="OrthoDB" id="629407at2759"/>
<dbReference type="NCBIfam" id="NF004349">
    <property type="entry name" value="PRK05729.1"/>
    <property type="match status" value="1"/>
</dbReference>